<comment type="caution">
    <text evidence="1">The sequence shown here is derived from an EMBL/GenBank/DDBJ whole genome shotgun (WGS) entry which is preliminary data.</text>
</comment>
<evidence type="ECO:0000313" key="2">
    <source>
        <dbReference type="Proteomes" id="UP001062846"/>
    </source>
</evidence>
<sequence length="62" mass="7080">MGIVICDGPSNDIRMANEKEKSRGKCKGKKKVTSNSRGKKLSFKWYDSTTLFSLFLKTMLFE</sequence>
<proteinExistence type="predicted"/>
<gene>
    <name evidence="1" type="ORF">RHMOL_Rhmol05G0171600</name>
</gene>
<evidence type="ECO:0000313" key="1">
    <source>
        <dbReference type="EMBL" id="KAI8555397.1"/>
    </source>
</evidence>
<dbReference type="Proteomes" id="UP001062846">
    <property type="component" value="Chromosome 5"/>
</dbReference>
<dbReference type="EMBL" id="CM046392">
    <property type="protein sequence ID" value="KAI8555397.1"/>
    <property type="molecule type" value="Genomic_DNA"/>
</dbReference>
<organism evidence="1 2">
    <name type="scientific">Rhododendron molle</name>
    <name type="common">Chinese azalea</name>
    <name type="synonym">Azalea mollis</name>
    <dbReference type="NCBI Taxonomy" id="49168"/>
    <lineage>
        <taxon>Eukaryota</taxon>
        <taxon>Viridiplantae</taxon>
        <taxon>Streptophyta</taxon>
        <taxon>Embryophyta</taxon>
        <taxon>Tracheophyta</taxon>
        <taxon>Spermatophyta</taxon>
        <taxon>Magnoliopsida</taxon>
        <taxon>eudicotyledons</taxon>
        <taxon>Gunneridae</taxon>
        <taxon>Pentapetalae</taxon>
        <taxon>asterids</taxon>
        <taxon>Ericales</taxon>
        <taxon>Ericaceae</taxon>
        <taxon>Ericoideae</taxon>
        <taxon>Rhodoreae</taxon>
        <taxon>Rhododendron</taxon>
    </lineage>
</organism>
<keyword evidence="2" id="KW-1185">Reference proteome</keyword>
<name>A0ACC0NPV3_RHOML</name>
<protein>
    <submittedName>
        <fullName evidence="1">Uncharacterized protein</fullName>
    </submittedName>
</protein>
<reference evidence="1" key="1">
    <citation type="submission" date="2022-02" db="EMBL/GenBank/DDBJ databases">
        <title>Plant Genome Project.</title>
        <authorList>
            <person name="Zhang R.-G."/>
        </authorList>
    </citation>
    <scope>NUCLEOTIDE SEQUENCE</scope>
    <source>
        <strain evidence="1">AT1</strain>
    </source>
</reference>
<accession>A0ACC0NPV3</accession>